<dbReference type="Gene3D" id="2.40.50.140">
    <property type="entry name" value="Nucleic acid-binding proteins"/>
    <property type="match status" value="1"/>
</dbReference>
<dbReference type="GO" id="GO:0006284">
    <property type="term" value="P:base-excision repair"/>
    <property type="evidence" value="ECO:0000318"/>
    <property type="project" value="GO_Central"/>
</dbReference>
<dbReference type="GO" id="GO:0000724">
    <property type="term" value="P:double-strand break repair via homologous recombination"/>
    <property type="evidence" value="ECO:0000318"/>
    <property type="project" value="GO_Central"/>
</dbReference>
<keyword evidence="3" id="KW-0539">Nucleus</keyword>
<dbReference type="RefSeq" id="XP_030846378.1">
    <property type="nucleotide sequence ID" value="XM_030990518.1"/>
</dbReference>
<evidence type="ECO:0000313" key="5">
    <source>
        <dbReference type="Proteomes" id="UP000007110"/>
    </source>
</evidence>
<sequence>MDAFKQPKPRVNGSMLPKHQGSIVCLLGLLKNVDPNGTSLTLTLSDGVDAQVNLQTPLDRPIEGLVEVVGQVGANPRQIKGLNLISHGQKDFDMELYDEVLKITHEFPQYYRLGASEN</sequence>
<evidence type="ECO:0000313" key="4">
    <source>
        <dbReference type="EnsemblMetazoa" id="XP_030846378"/>
    </source>
</evidence>
<dbReference type="GO" id="GO:0006289">
    <property type="term" value="P:nucleotide-excision repair"/>
    <property type="evidence" value="ECO:0000318"/>
    <property type="project" value="GO_Central"/>
</dbReference>
<dbReference type="GO" id="GO:0003697">
    <property type="term" value="F:single-stranded DNA binding"/>
    <property type="evidence" value="ECO:0000318"/>
    <property type="project" value="GO_Central"/>
</dbReference>
<protein>
    <recommendedName>
        <fullName evidence="6">Replication factor A protein 3</fullName>
    </recommendedName>
</protein>
<dbReference type="Proteomes" id="UP000007110">
    <property type="component" value="Unassembled WGS sequence"/>
</dbReference>
<dbReference type="KEGG" id="spu:576263"/>
<dbReference type="GO" id="GO:0005662">
    <property type="term" value="C:DNA replication factor A complex"/>
    <property type="evidence" value="ECO:0000318"/>
    <property type="project" value="GO_Central"/>
</dbReference>
<dbReference type="PANTHER" id="PTHR15114:SF1">
    <property type="entry name" value="REPLICATION PROTEIN A 14 KDA SUBUNIT"/>
    <property type="match status" value="1"/>
</dbReference>
<dbReference type="InParanoid" id="A0A7M7T174"/>
<dbReference type="SUPFAM" id="SSF50249">
    <property type="entry name" value="Nucleic acid-binding proteins"/>
    <property type="match status" value="1"/>
</dbReference>
<evidence type="ECO:0000256" key="1">
    <source>
        <dbReference type="ARBA" id="ARBA00004123"/>
    </source>
</evidence>
<accession>A0A7M7T174</accession>
<dbReference type="AlphaFoldDB" id="A0A7M7T174"/>
<dbReference type="InterPro" id="IPR012340">
    <property type="entry name" value="NA-bd_OB-fold"/>
</dbReference>
<evidence type="ECO:0008006" key="6">
    <source>
        <dbReference type="Google" id="ProtNLM"/>
    </source>
</evidence>
<dbReference type="OMA" id="HEFPEYY"/>
<keyword evidence="5" id="KW-1185">Reference proteome</keyword>
<evidence type="ECO:0000256" key="3">
    <source>
        <dbReference type="ARBA" id="ARBA00023242"/>
    </source>
</evidence>
<dbReference type="CDD" id="cd04479">
    <property type="entry name" value="RPA3"/>
    <property type="match status" value="1"/>
</dbReference>
<reference evidence="4" key="2">
    <citation type="submission" date="2021-01" db="UniProtKB">
        <authorList>
            <consortium name="EnsemblMetazoa"/>
        </authorList>
    </citation>
    <scope>IDENTIFICATION</scope>
</reference>
<dbReference type="GO" id="GO:0006260">
    <property type="term" value="P:DNA replication"/>
    <property type="evidence" value="ECO:0000318"/>
    <property type="project" value="GO_Central"/>
</dbReference>
<dbReference type="GO" id="GO:0003684">
    <property type="term" value="F:damaged DNA binding"/>
    <property type="evidence" value="ECO:0000318"/>
    <property type="project" value="GO_Central"/>
</dbReference>
<name>A0A7M7T174_STRPU</name>
<comment type="subcellular location">
    <subcellularLocation>
        <location evidence="1">Nucleus</location>
    </subcellularLocation>
</comment>
<dbReference type="FunFam" id="2.40.50.140:FF:000395">
    <property type="entry name" value="Replication protein A3"/>
    <property type="match status" value="1"/>
</dbReference>
<dbReference type="InterPro" id="IPR013970">
    <property type="entry name" value="Rfa2"/>
</dbReference>
<evidence type="ECO:0000256" key="2">
    <source>
        <dbReference type="ARBA" id="ARBA00009761"/>
    </source>
</evidence>
<dbReference type="CTD" id="6119"/>
<dbReference type="Pfam" id="PF08661">
    <property type="entry name" value="Rep_fac-A_3"/>
    <property type="match status" value="1"/>
</dbReference>
<comment type="similarity">
    <text evidence="2">Belongs to the replication factor A protein 3 family.</text>
</comment>
<dbReference type="GO" id="GO:0035861">
    <property type="term" value="C:site of double-strand break"/>
    <property type="evidence" value="ECO:0000318"/>
    <property type="project" value="GO_Central"/>
</dbReference>
<dbReference type="OrthoDB" id="188186at2759"/>
<dbReference type="GO" id="GO:0006298">
    <property type="term" value="P:mismatch repair"/>
    <property type="evidence" value="ECO:0000318"/>
    <property type="project" value="GO_Central"/>
</dbReference>
<proteinExistence type="inferred from homology"/>
<dbReference type="GeneID" id="576263"/>
<reference evidence="5" key="1">
    <citation type="submission" date="2015-02" db="EMBL/GenBank/DDBJ databases">
        <title>Genome sequencing for Strongylocentrotus purpuratus.</title>
        <authorList>
            <person name="Murali S."/>
            <person name="Liu Y."/>
            <person name="Vee V."/>
            <person name="English A."/>
            <person name="Wang M."/>
            <person name="Skinner E."/>
            <person name="Han Y."/>
            <person name="Muzny D.M."/>
            <person name="Worley K.C."/>
            <person name="Gibbs R.A."/>
        </authorList>
    </citation>
    <scope>NUCLEOTIDE SEQUENCE</scope>
</reference>
<dbReference type="EnsemblMetazoa" id="XM_030990518">
    <property type="protein sequence ID" value="XP_030846378"/>
    <property type="gene ID" value="LOC576263"/>
</dbReference>
<organism evidence="4 5">
    <name type="scientific">Strongylocentrotus purpuratus</name>
    <name type="common">Purple sea urchin</name>
    <dbReference type="NCBI Taxonomy" id="7668"/>
    <lineage>
        <taxon>Eukaryota</taxon>
        <taxon>Metazoa</taxon>
        <taxon>Echinodermata</taxon>
        <taxon>Eleutherozoa</taxon>
        <taxon>Echinozoa</taxon>
        <taxon>Echinoidea</taxon>
        <taxon>Euechinoidea</taxon>
        <taxon>Echinacea</taxon>
        <taxon>Camarodonta</taxon>
        <taxon>Echinidea</taxon>
        <taxon>Strongylocentrotidae</taxon>
        <taxon>Strongylocentrotus</taxon>
    </lineage>
</organism>
<dbReference type="PANTHER" id="PTHR15114">
    <property type="entry name" value="REPLICATION PROTEIN A3"/>
    <property type="match status" value="1"/>
</dbReference>